<evidence type="ECO:0000313" key="3">
    <source>
        <dbReference type="Proteomes" id="UP000283509"/>
    </source>
</evidence>
<reference evidence="2 3" key="1">
    <citation type="submission" date="2018-04" db="EMBL/GenBank/DDBJ databases">
        <authorList>
            <person name="Zhang X."/>
            <person name="Yuan J."/>
            <person name="Li F."/>
            <person name="Xiang J."/>
        </authorList>
    </citation>
    <scope>NUCLEOTIDE SEQUENCE [LARGE SCALE GENOMIC DNA]</scope>
    <source>
        <tissue evidence="2">Muscle</tissue>
    </source>
</reference>
<sequence>MDLMGPFPLTERGNQYILVIVDFLTRFAVVRALPNKYAETVAEAVSEVFADLGIPQTVLTDQGREFRNEILKEMAKHMQFQHHKITAYHPASNGLCERTNQQVLNILRGMWTEKISTGIFT</sequence>
<comment type="caution">
    <text evidence="2">The sequence shown here is derived from an EMBL/GenBank/DDBJ whole genome shotgun (WGS) entry which is preliminary data.</text>
</comment>
<dbReference type="InterPro" id="IPR036397">
    <property type="entry name" value="RNaseH_sf"/>
</dbReference>
<feature type="domain" description="Integrase catalytic" evidence="1">
    <location>
        <begin position="1"/>
        <end position="121"/>
    </location>
</feature>
<dbReference type="PROSITE" id="PS50994">
    <property type="entry name" value="INTEGRASE"/>
    <property type="match status" value="1"/>
</dbReference>
<dbReference type="PANTHER" id="PTHR37984:SF5">
    <property type="entry name" value="PROTEIN NYNRIN-LIKE"/>
    <property type="match status" value="1"/>
</dbReference>
<dbReference type="GO" id="GO:0003676">
    <property type="term" value="F:nucleic acid binding"/>
    <property type="evidence" value="ECO:0007669"/>
    <property type="project" value="InterPro"/>
</dbReference>
<dbReference type="Pfam" id="PF00665">
    <property type="entry name" value="rve"/>
    <property type="match status" value="1"/>
</dbReference>
<dbReference type="OrthoDB" id="6381127at2759"/>
<dbReference type="AlphaFoldDB" id="A0A423TVG8"/>
<protein>
    <recommendedName>
        <fullName evidence="1">Integrase catalytic domain-containing protein</fullName>
    </recommendedName>
</protein>
<proteinExistence type="predicted"/>
<name>A0A423TVG8_PENVA</name>
<dbReference type="EMBL" id="QCYY01001122">
    <property type="protein sequence ID" value="ROT80449.1"/>
    <property type="molecule type" value="Genomic_DNA"/>
</dbReference>
<gene>
    <name evidence="2" type="ORF">C7M84_000844</name>
</gene>
<dbReference type="SUPFAM" id="SSF53098">
    <property type="entry name" value="Ribonuclease H-like"/>
    <property type="match status" value="1"/>
</dbReference>
<dbReference type="Gene3D" id="3.30.420.10">
    <property type="entry name" value="Ribonuclease H-like superfamily/Ribonuclease H"/>
    <property type="match status" value="1"/>
</dbReference>
<dbReference type="PANTHER" id="PTHR37984">
    <property type="entry name" value="PROTEIN CBG26694"/>
    <property type="match status" value="1"/>
</dbReference>
<dbReference type="InterPro" id="IPR050951">
    <property type="entry name" value="Retrovirus_Pol_polyprotein"/>
</dbReference>
<dbReference type="InterPro" id="IPR012337">
    <property type="entry name" value="RNaseH-like_sf"/>
</dbReference>
<keyword evidence="3" id="KW-1185">Reference proteome</keyword>
<dbReference type="Proteomes" id="UP000283509">
    <property type="component" value="Unassembled WGS sequence"/>
</dbReference>
<evidence type="ECO:0000313" key="2">
    <source>
        <dbReference type="EMBL" id="ROT80449.1"/>
    </source>
</evidence>
<reference evidence="2 3" key="2">
    <citation type="submission" date="2019-01" db="EMBL/GenBank/DDBJ databases">
        <title>The decoding of complex shrimp genome reveals the adaptation for benthos swimmer, frequently molting mechanism and breeding impact on genome.</title>
        <authorList>
            <person name="Sun Y."/>
            <person name="Gao Y."/>
            <person name="Yu Y."/>
        </authorList>
    </citation>
    <scope>NUCLEOTIDE SEQUENCE [LARGE SCALE GENOMIC DNA]</scope>
    <source>
        <tissue evidence="2">Muscle</tissue>
    </source>
</reference>
<accession>A0A423TVG8</accession>
<dbReference type="InterPro" id="IPR001584">
    <property type="entry name" value="Integrase_cat-core"/>
</dbReference>
<organism evidence="2 3">
    <name type="scientific">Penaeus vannamei</name>
    <name type="common">Whiteleg shrimp</name>
    <name type="synonym">Litopenaeus vannamei</name>
    <dbReference type="NCBI Taxonomy" id="6689"/>
    <lineage>
        <taxon>Eukaryota</taxon>
        <taxon>Metazoa</taxon>
        <taxon>Ecdysozoa</taxon>
        <taxon>Arthropoda</taxon>
        <taxon>Crustacea</taxon>
        <taxon>Multicrustacea</taxon>
        <taxon>Malacostraca</taxon>
        <taxon>Eumalacostraca</taxon>
        <taxon>Eucarida</taxon>
        <taxon>Decapoda</taxon>
        <taxon>Dendrobranchiata</taxon>
        <taxon>Penaeoidea</taxon>
        <taxon>Penaeidae</taxon>
        <taxon>Penaeus</taxon>
    </lineage>
</organism>
<evidence type="ECO:0000259" key="1">
    <source>
        <dbReference type="PROSITE" id="PS50994"/>
    </source>
</evidence>
<dbReference type="GO" id="GO:0015074">
    <property type="term" value="P:DNA integration"/>
    <property type="evidence" value="ECO:0007669"/>
    <property type="project" value="InterPro"/>
</dbReference>